<evidence type="ECO:0000256" key="4">
    <source>
        <dbReference type="SAM" id="MobiDB-lite"/>
    </source>
</evidence>
<evidence type="ECO:0000313" key="6">
    <source>
        <dbReference type="EMBL" id="GEL21338.1"/>
    </source>
</evidence>
<dbReference type="AlphaFoldDB" id="A0A511DED5"/>
<accession>A0A511DED5</accession>
<keyword evidence="1" id="KW-0805">Transcription regulation</keyword>
<dbReference type="PANTHER" id="PTHR46796:SF15">
    <property type="entry name" value="BLL1074 PROTEIN"/>
    <property type="match status" value="1"/>
</dbReference>
<sequence length="257" mass="26931">MTGYRELPAPPSLRVEVECGWRVSAPDAAPADGSVLPDGCMDLMWIDGRVVVAGPDTTAHPVHRSPGSLAHGLRLHPGAAPALLGVPATALRDQRVPLAEIAPAAARRTAQSVDDGRDPLAALADLARSLRAENGAPDPAVRLAARHIAAGRSVADTADAMGWTVRTLHRRAGAAFGYGPTTLRRVLRFRVAVALLAAGRAPADVAAHAGYADQPHLSREVRDLAGVTVSALRPHQERARRGGHRWPRETGPAGEGC</sequence>
<dbReference type="RefSeq" id="WP_222596138.1">
    <property type="nucleotide sequence ID" value="NZ_BJVJ01000002.1"/>
</dbReference>
<evidence type="ECO:0000259" key="5">
    <source>
        <dbReference type="PROSITE" id="PS01124"/>
    </source>
</evidence>
<feature type="region of interest" description="Disordered" evidence="4">
    <location>
        <begin position="235"/>
        <end position="257"/>
    </location>
</feature>
<dbReference type="EMBL" id="BJVJ01000002">
    <property type="protein sequence ID" value="GEL21338.1"/>
    <property type="molecule type" value="Genomic_DNA"/>
</dbReference>
<feature type="domain" description="HTH araC/xylS-type" evidence="5">
    <location>
        <begin position="138"/>
        <end position="235"/>
    </location>
</feature>
<proteinExistence type="predicted"/>
<reference evidence="6 7" key="1">
    <citation type="submission" date="2019-07" db="EMBL/GenBank/DDBJ databases">
        <title>Whole genome shotgun sequence of Pseudonocardia sulfidoxydans NBRC 16205.</title>
        <authorList>
            <person name="Hosoyama A."/>
            <person name="Uohara A."/>
            <person name="Ohji S."/>
            <person name="Ichikawa N."/>
        </authorList>
    </citation>
    <scope>NUCLEOTIDE SEQUENCE [LARGE SCALE GENOMIC DNA]</scope>
    <source>
        <strain evidence="6 7">NBRC 16205</strain>
    </source>
</reference>
<dbReference type="PROSITE" id="PS01124">
    <property type="entry name" value="HTH_ARAC_FAMILY_2"/>
    <property type="match status" value="1"/>
</dbReference>
<evidence type="ECO:0000256" key="2">
    <source>
        <dbReference type="ARBA" id="ARBA00023125"/>
    </source>
</evidence>
<dbReference type="InterPro" id="IPR018060">
    <property type="entry name" value="HTH_AraC"/>
</dbReference>
<name>A0A511DED5_9PSEU</name>
<dbReference type="Pfam" id="PF12833">
    <property type="entry name" value="HTH_18"/>
    <property type="match status" value="1"/>
</dbReference>
<evidence type="ECO:0000256" key="3">
    <source>
        <dbReference type="ARBA" id="ARBA00023163"/>
    </source>
</evidence>
<evidence type="ECO:0000256" key="1">
    <source>
        <dbReference type="ARBA" id="ARBA00023015"/>
    </source>
</evidence>
<dbReference type="Proteomes" id="UP000321685">
    <property type="component" value="Unassembled WGS sequence"/>
</dbReference>
<dbReference type="Gene3D" id="1.10.10.60">
    <property type="entry name" value="Homeodomain-like"/>
    <property type="match status" value="1"/>
</dbReference>
<dbReference type="PANTHER" id="PTHR46796">
    <property type="entry name" value="HTH-TYPE TRANSCRIPTIONAL ACTIVATOR RHAS-RELATED"/>
    <property type="match status" value="1"/>
</dbReference>
<comment type="caution">
    <text evidence="6">The sequence shown here is derived from an EMBL/GenBank/DDBJ whole genome shotgun (WGS) entry which is preliminary data.</text>
</comment>
<dbReference type="InterPro" id="IPR050204">
    <property type="entry name" value="AraC_XylS_family_regulators"/>
</dbReference>
<dbReference type="Pfam" id="PF20240">
    <property type="entry name" value="DUF6597"/>
    <property type="match status" value="1"/>
</dbReference>
<keyword evidence="3" id="KW-0804">Transcription</keyword>
<gene>
    <name evidence="6" type="ORF">PSU4_02920</name>
</gene>
<keyword evidence="7" id="KW-1185">Reference proteome</keyword>
<dbReference type="GO" id="GO:0043565">
    <property type="term" value="F:sequence-specific DNA binding"/>
    <property type="evidence" value="ECO:0007669"/>
    <property type="project" value="InterPro"/>
</dbReference>
<organism evidence="6 7">
    <name type="scientific">Pseudonocardia sulfidoxydans NBRC 16205</name>
    <dbReference type="NCBI Taxonomy" id="1223511"/>
    <lineage>
        <taxon>Bacteria</taxon>
        <taxon>Bacillati</taxon>
        <taxon>Actinomycetota</taxon>
        <taxon>Actinomycetes</taxon>
        <taxon>Pseudonocardiales</taxon>
        <taxon>Pseudonocardiaceae</taxon>
        <taxon>Pseudonocardia</taxon>
    </lineage>
</organism>
<keyword evidence="2" id="KW-0238">DNA-binding</keyword>
<evidence type="ECO:0000313" key="7">
    <source>
        <dbReference type="Proteomes" id="UP000321685"/>
    </source>
</evidence>
<protein>
    <submittedName>
        <fullName evidence="6">AraC family transcriptional regulator</fullName>
    </submittedName>
</protein>
<dbReference type="GO" id="GO:0003700">
    <property type="term" value="F:DNA-binding transcription factor activity"/>
    <property type="evidence" value="ECO:0007669"/>
    <property type="project" value="InterPro"/>
</dbReference>
<dbReference type="InterPro" id="IPR046532">
    <property type="entry name" value="DUF6597"/>
</dbReference>
<dbReference type="SMART" id="SM00342">
    <property type="entry name" value="HTH_ARAC"/>
    <property type="match status" value="1"/>
</dbReference>